<accession>A0AAW5QVE4</accession>
<dbReference type="NCBIfam" id="TIGR01467">
    <property type="entry name" value="cobI_cbiL"/>
    <property type="match status" value="1"/>
</dbReference>
<dbReference type="InterPro" id="IPR012382">
    <property type="entry name" value="CobI/CbiL"/>
</dbReference>
<comment type="caution">
    <text evidence="10">The sequence shown here is derived from an EMBL/GenBank/DDBJ whole genome shotgun (WGS) entry which is preliminary data.</text>
</comment>
<dbReference type="InterPro" id="IPR000878">
    <property type="entry name" value="4pyrrol_Mease"/>
</dbReference>
<dbReference type="EMBL" id="JALIDZ010000003">
    <property type="protein sequence ID" value="MCT8971895.1"/>
    <property type="molecule type" value="Genomic_DNA"/>
</dbReference>
<evidence type="ECO:0000256" key="3">
    <source>
        <dbReference type="ARBA" id="ARBA00022573"/>
    </source>
</evidence>
<dbReference type="Gene3D" id="3.30.950.10">
    <property type="entry name" value="Methyltransferase, Cobalt-precorrin-4 Transmethylase, Domain 2"/>
    <property type="match status" value="1"/>
</dbReference>
<dbReference type="NCBIfam" id="NF004647">
    <property type="entry name" value="PRK05990.1"/>
    <property type="match status" value="1"/>
</dbReference>
<evidence type="ECO:0000313" key="11">
    <source>
        <dbReference type="Proteomes" id="UP001320898"/>
    </source>
</evidence>
<dbReference type="PIRSF" id="PIRSF036427">
    <property type="entry name" value="Precrrn-2_mtase"/>
    <property type="match status" value="1"/>
</dbReference>
<keyword evidence="11" id="KW-1185">Reference proteome</keyword>
<dbReference type="InterPro" id="IPR003043">
    <property type="entry name" value="Uropor_MeTrfase_CS"/>
</dbReference>
<evidence type="ECO:0000256" key="4">
    <source>
        <dbReference type="ARBA" id="ARBA00022603"/>
    </source>
</evidence>
<dbReference type="SUPFAM" id="SSF53790">
    <property type="entry name" value="Tetrapyrrole methylase"/>
    <property type="match status" value="1"/>
</dbReference>
<dbReference type="GO" id="GO:0030788">
    <property type="term" value="F:precorrin-2 C20-methyltransferase activity"/>
    <property type="evidence" value="ECO:0007669"/>
    <property type="project" value="UniProtKB-EC"/>
</dbReference>
<dbReference type="EC" id="2.1.1.130" evidence="10"/>
<dbReference type="PANTHER" id="PTHR43467:SF2">
    <property type="entry name" value="COBALT-PRECORRIN-2 C(20)-METHYLTRANSFERASE"/>
    <property type="match status" value="1"/>
</dbReference>
<dbReference type="Pfam" id="PF00590">
    <property type="entry name" value="TP_methylase"/>
    <property type="match status" value="1"/>
</dbReference>
<name>A0AAW5QVE4_9HYPH</name>
<reference evidence="10 11" key="1">
    <citation type="submission" date="2022-04" db="EMBL/GenBank/DDBJ databases">
        <authorList>
            <person name="Ye Y.-Q."/>
            <person name="Du Z.-J."/>
        </authorList>
    </citation>
    <scope>NUCLEOTIDE SEQUENCE [LARGE SCALE GENOMIC DNA]</scope>
    <source>
        <strain evidence="10 11">A6E488</strain>
    </source>
</reference>
<evidence type="ECO:0000313" key="10">
    <source>
        <dbReference type="EMBL" id="MCT8971895.1"/>
    </source>
</evidence>
<dbReference type="InterPro" id="IPR035996">
    <property type="entry name" value="4pyrrol_Methylase_sf"/>
</dbReference>
<keyword evidence="4 8" id="KW-0489">Methyltransferase</keyword>
<dbReference type="GO" id="GO:0009236">
    <property type="term" value="P:cobalamin biosynthetic process"/>
    <property type="evidence" value="ECO:0007669"/>
    <property type="project" value="UniProtKB-UniRule"/>
</dbReference>
<dbReference type="AlphaFoldDB" id="A0AAW5QVE4"/>
<dbReference type="CDD" id="cd11645">
    <property type="entry name" value="Precorrin_2_C20_MT"/>
    <property type="match status" value="1"/>
</dbReference>
<proteinExistence type="inferred from homology"/>
<dbReference type="PANTHER" id="PTHR43467">
    <property type="entry name" value="COBALT-PRECORRIN-2 C(20)-METHYLTRANSFERASE"/>
    <property type="match status" value="1"/>
</dbReference>
<evidence type="ECO:0000256" key="2">
    <source>
        <dbReference type="ARBA" id="ARBA00005879"/>
    </source>
</evidence>
<keyword evidence="3" id="KW-0169">Cobalamin biosynthesis</keyword>
<dbReference type="Proteomes" id="UP001320898">
    <property type="component" value="Unassembled WGS sequence"/>
</dbReference>
<dbReference type="InterPro" id="IPR006364">
    <property type="entry name" value="CobI/CbiL/CobIJ_dom"/>
</dbReference>
<protein>
    <submittedName>
        <fullName evidence="10">Precorrin-2 C(20)-methyltransferase</fullName>
        <ecNumber evidence="10">2.1.1.130</ecNumber>
    </submittedName>
</protein>
<dbReference type="InterPro" id="IPR014776">
    <property type="entry name" value="4pyrrole_Mease_sub2"/>
</dbReference>
<dbReference type="PROSITE" id="PS00840">
    <property type="entry name" value="SUMT_2"/>
    <property type="match status" value="1"/>
</dbReference>
<evidence type="ECO:0000256" key="1">
    <source>
        <dbReference type="ARBA" id="ARBA00004953"/>
    </source>
</evidence>
<sequence length="247" mass="26614">MSDVAGESGTLYGVGVGPGDPELMTLKAARILGEAPVVAFFSKRGRSGNARRIVEGRFNPAAEELRLEYPFTVEVPVGDPRYRTEMAAFYDDAARQVAARLDQGRDVAVLCEGDPLFYGSYMYLHDRLAGRYAAEVVPGITAMSGCWARAGAPMTRGDDMLCVVSGTMDEDGLAERLAGADAAVVMKAGRNLAKVRSALARAGKLDRAVYVERGTMPEETVVRLADKPDDDGPYFSLVLVPTERRTV</sequence>
<dbReference type="InterPro" id="IPR014777">
    <property type="entry name" value="4pyrrole_Mease_sub1"/>
</dbReference>
<dbReference type="RefSeq" id="WP_261615461.1">
    <property type="nucleotide sequence ID" value="NZ_JALIDZ010000003.1"/>
</dbReference>
<evidence type="ECO:0000256" key="8">
    <source>
        <dbReference type="RuleBase" id="RU003960"/>
    </source>
</evidence>
<evidence type="ECO:0000256" key="7">
    <source>
        <dbReference type="PIRNR" id="PIRNR036427"/>
    </source>
</evidence>
<comment type="pathway">
    <text evidence="1">Cofactor biosynthesis; adenosylcobalamin biosynthesis.</text>
</comment>
<gene>
    <name evidence="10" type="ORF">MUB46_08530</name>
</gene>
<evidence type="ECO:0000259" key="9">
    <source>
        <dbReference type="Pfam" id="PF00590"/>
    </source>
</evidence>
<dbReference type="GO" id="GO:0032259">
    <property type="term" value="P:methylation"/>
    <property type="evidence" value="ECO:0007669"/>
    <property type="project" value="UniProtKB-KW"/>
</dbReference>
<comment type="similarity">
    <text evidence="2 7 8">Belongs to the precorrin methyltransferase family.</text>
</comment>
<dbReference type="Gene3D" id="3.40.1010.10">
    <property type="entry name" value="Cobalt-precorrin-4 Transmethylase, Domain 1"/>
    <property type="match status" value="1"/>
</dbReference>
<keyword evidence="6" id="KW-0949">S-adenosyl-L-methionine</keyword>
<organism evidence="10 11">
    <name type="scientific">Microbaculum marinisediminis</name>
    <dbReference type="NCBI Taxonomy" id="2931392"/>
    <lineage>
        <taxon>Bacteria</taxon>
        <taxon>Pseudomonadati</taxon>
        <taxon>Pseudomonadota</taxon>
        <taxon>Alphaproteobacteria</taxon>
        <taxon>Hyphomicrobiales</taxon>
        <taxon>Tepidamorphaceae</taxon>
        <taxon>Microbaculum</taxon>
    </lineage>
</organism>
<feature type="domain" description="Tetrapyrrole methylase" evidence="9">
    <location>
        <begin position="10"/>
        <end position="223"/>
    </location>
</feature>
<keyword evidence="5 8" id="KW-0808">Transferase</keyword>
<evidence type="ECO:0000256" key="5">
    <source>
        <dbReference type="ARBA" id="ARBA00022679"/>
    </source>
</evidence>
<evidence type="ECO:0000256" key="6">
    <source>
        <dbReference type="ARBA" id="ARBA00022691"/>
    </source>
</evidence>